<dbReference type="EMBL" id="CP039543">
    <property type="protein sequence ID" value="QJT08517.1"/>
    <property type="molecule type" value="Genomic_DNA"/>
</dbReference>
<evidence type="ECO:0000313" key="3">
    <source>
        <dbReference type="Proteomes" id="UP000503251"/>
    </source>
</evidence>
<feature type="compositionally biased region" description="Basic and acidic residues" evidence="1">
    <location>
        <begin position="128"/>
        <end position="203"/>
    </location>
</feature>
<dbReference type="RefSeq" id="WP_171266843.1">
    <property type="nucleotide sequence ID" value="NZ_CP039543.1"/>
</dbReference>
<accession>A0ABX6NFF7</accession>
<keyword evidence="3" id="KW-1185">Reference proteome</keyword>
<sequence>MAAPDKATTTPSPLAVYEHARAVPEVKADRAVAPFASGATASADEYQSIVPFESELFQEPNPYQVDTSLEELLSPKSLAALPPDLVREPGAAIEGWPYSIDTAPFDEEAVDDLATRVAAAKEARRIARERKAMQERERKAAEAKRLAEQKRKEEEAKRLAEEKRKEEEAAAQRIAEQQRKAEELKKKAEAQRLEALRRKELAEAKPQAQPKPVEKAPEVVKKPVTKQPEVAQKPAPAEQKQVAMAPQPKPATKKPSAAYARPGGRLETDPTVLANPKAAKALEQFKHFALEWLAKNNRSYVKGTREHVKVTQEGNLYVAQYMQSEPSSLETLVKPSEYEHTPFIGVMRYEEKLFRSEGSTAEAAKSGTFQEVDSTRITEIFRYAKNKWQY</sequence>
<dbReference type="Proteomes" id="UP000503251">
    <property type="component" value="Chromosome"/>
</dbReference>
<evidence type="ECO:0000256" key="1">
    <source>
        <dbReference type="SAM" id="MobiDB-lite"/>
    </source>
</evidence>
<name>A0ABX6NFF7_9BACT</name>
<feature type="compositionally biased region" description="Basic and acidic residues" evidence="1">
    <location>
        <begin position="212"/>
        <end position="221"/>
    </location>
</feature>
<organism evidence="2 3">
    <name type="scientific">Oceanidesulfovibrio marinus</name>
    <dbReference type="NCBI Taxonomy" id="370038"/>
    <lineage>
        <taxon>Bacteria</taxon>
        <taxon>Pseudomonadati</taxon>
        <taxon>Thermodesulfobacteriota</taxon>
        <taxon>Desulfovibrionia</taxon>
        <taxon>Desulfovibrionales</taxon>
        <taxon>Desulfovibrionaceae</taxon>
        <taxon>Oceanidesulfovibrio</taxon>
    </lineage>
</organism>
<feature type="region of interest" description="Disordered" evidence="1">
    <location>
        <begin position="128"/>
        <end position="267"/>
    </location>
</feature>
<protein>
    <recommendedName>
        <fullName evidence="4">TolA protein</fullName>
    </recommendedName>
</protein>
<reference evidence="2 3" key="1">
    <citation type="submission" date="2019-04" db="EMBL/GenBank/DDBJ databases">
        <title>Isolation and culture of sulfate reducing bacteria from the cold seep of the South China Sea.</title>
        <authorList>
            <person name="Sun C."/>
            <person name="Liu R."/>
        </authorList>
    </citation>
    <scope>NUCLEOTIDE SEQUENCE [LARGE SCALE GENOMIC DNA]</scope>
    <source>
        <strain evidence="2 3">CS1</strain>
    </source>
</reference>
<evidence type="ECO:0000313" key="2">
    <source>
        <dbReference type="EMBL" id="QJT08517.1"/>
    </source>
</evidence>
<gene>
    <name evidence="2" type="ORF">E8L03_06080</name>
</gene>
<evidence type="ECO:0008006" key="4">
    <source>
        <dbReference type="Google" id="ProtNLM"/>
    </source>
</evidence>
<proteinExistence type="predicted"/>